<dbReference type="Pfam" id="PF05970">
    <property type="entry name" value="PIF1"/>
    <property type="match status" value="1"/>
</dbReference>
<feature type="domain" description="DNA helicase Pif1-like 2B" evidence="4">
    <location>
        <begin position="969"/>
        <end position="1015"/>
    </location>
</feature>
<dbReference type="RefSeq" id="XP_014673789.1">
    <property type="nucleotide sequence ID" value="XM_014818303.1"/>
</dbReference>
<protein>
    <recommendedName>
        <fullName evidence="1">ATP-dependent DNA helicase</fullName>
        <ecNumber evidence="1">5.6.2.3</ecNumber>
    </recommendedName>
</protein>
<comment type="cofactor">
    <cofactor evidence="1">
        <name>Mg(2+)</name>
        <dbReference type="ChEBI" id="CHEBI:18420"/>
    </cofactor>
</comment>
<dbReference type="SUPFAM" id="SSF52540">
    <property type="entry name" value="P-loop containing nucleoside triphosphate hydrolases"/>
    <property type="match status" value="2"/>
</dbReference>
<keyword evidence="1" id="KW-0067">ATP-binding</keyword>
<dbReference type="Pfam" id="PF14214">
    <property type="entry name" value="Helitron_like_N"/>
    <property type="match status" value="1"/>
</dbReference>
<evidence type="ECO:0000313" key="5">
    <source>
        <dbReference type="Proteomes" id="UP000695022"/>
    </source>
</evidence>
<feature type="domain" description="Helitron helicase-like" evidence="3">
    <location>
        <begin position="21"/>
        <end position="200"/>
    </location>
</feature>
<name>A0ABM1ENL8_PRICU</name>
<dbReference type="CDD" id="cd18809">
    <property type="entry name" value="SF1_C_RecD"/>
    <property type="match status" value="1"/>
</dbReference>
<accession>A0ABM1ENL8</accession>
<keyword evidence="1" id="KW-0347">Helicase</keyword>
<dbReference type="Proteomes" id="UP000695022">
    <property type="component" value="Unplaced"/>
</dbReference>
<dbReference type="InterPro" id="IPR010285">
    <property type="entry name" value="DNA_helicase_pif1-like_DEAD"/>
</dbReference>
<dbReference type="GeneID" id="106814041"/>
<dbReference type="EC" id="5.6.2.3" evidence="1"/>
<keyword evidence="5" id="KW-1185">Reference proteome</keyword>
<keyword evidence="1" id="KW-0547">Nucleotide-binding</keyword>
<comment type="similarity">
    <text evidence="1">Belongs to the helicase family.</text>
</comment>
<dbReference type="InterPro" id="IPR027417">
    <property type="entry name" value="P-loop_NTPase"/>
</dbReference>
<evidence type="ECO:0000259" key="4">
    <source>
        <dbReference type="Pfam" id="PF21530"/>
    </source>
</evidence>
<organism evidence="5 6">
    <name type="scientific">Priapulus caudatus</name>
    <name type="common">Priapulid worm</name>
    <dbReference type="NCBI Taxonomy" id="37621"/>
    <lineage>
        <taxon>Eukaryota</taxon>
        <taxon>Metazoa</taxon>
        <taxon>Ecdysozoa</taxon>
        <taxon>Scalidophora</taxon>
        <taxon>Priapulida</taxon>
        <taxon>Priapulimorpha</taxon>
        <taxon>Priapulimorphida</taxon>
        <taxon>Priapulidae</taxon>
        <taxon>Priapulus</taxon>
    </lineage>
</organism>
<evidence type="ECO:0000259" key="2">
    <source>
        <dbReference type="Pfam" id="PF05970"/>
    </source>
</evidence>
<reference evidence="6" key="1">
    <citation type="submission" date="2025-08" db="UniProtKB">
        <authorList>
            <consortium name="RefSeq"/>
        </authorList>
    </citation>
    <scope>IDENTIFICATION</scope>
</reference>
<keyword evidence="1" id="KW-0378">Hydrolase</keyword>
<dbReference type="Pfam" id="PF21530">
    <property type="entry name" value="Pif1_2B_dom"/>
    <property type="match status" value="1"/>
</dbReference>
<dbReference type="InterPro" id="IPR049163">
    <property type="entry name" value="Pif1-like_2B_dom"/>
</dbReference>
<sequence>MGYHLHIPHSKGPRNVTPVEYYRFVLQVRADDGNFIMKSRRLLQQYACDQYAKIESERLKYIKHHQGEIRADKYSGLMDALHHDDTSNAGTKVILPPTVYGSPRFYAEAFQDAMAIVRHYGKPSLFLTFTCNPNWPEIKASLFHGEAPSDRPDICVRVFNIKLQELLKDLRQREVLGKVVAFTSVKEDQKRGLPHAHILLILKDKDQPKTPQDVDRIVCAEIPDKHTNPRLYDIITRNNIHGPCGTVNRNSPCMVGEGASRTCAKQFPKEFTNHTVVTQSTYPEYKRRSPENGGATHLLQVRGNSFQVDNRFIVPYNPFLSLKFNAHINVEVVHSVKAVKYLYKYITKGCDRVMMRLANGEQIDITNDEIERFVNARYVSASQAFWRIYEFKLHQRYPAVIKLPCHLENEQQVIFREGQAEQAAHRGPPSTKLTQWFQLNREDPNATTILYTDIPKHYTWNGKRWQPRKRRCASNNDGANSDMIGRIPVISLNAHQSELYFLRMLLHHQPGATSFADLRKVENDEQPTFQAACLKLGLLQDDTEIDKAMDEAAALKFGNQLRDVFATILIWIRPSDPLAFYERHKQQLIEDLLHRDHMKEPNDIIINELLTYLQDRLERESLKLQRDFGLPMPDVNLTDCSIPREIREEIDLDIDTLQHIDVTNRNKLNLEQREVYDTVISSVDNDEGLLISLDASGGTGKTFVLSTILAHVRSKKGVALATATSGIAATLLPKGRTLHSRLKVPINITEDSTCNITPRCATAELIRRCKLLVIDEVSMADRRILEAVDRSMQDIRKNNGTFGGVTVVLAGDWRQILPIVRKGSRASIVNACLKSSPLWSNVRVMKLTKNMRVALAGGDERDYANYLLDIGEGKVPIDHTLGKHKIIIKDEFIYHSDSFEPFADFVFDDLPHNYMNSQWLTSRAILCPTNEGVDKVNNYLLKKFPGTNRVYKSSDTIEDHEERHQYPEEFLNSLNPSGLPPHLIKLKPCAPIILLRNIDPIQGHCNGTKYVVTYLNDHVIDATIASGVHVGKKLFIPRVSLSPSENLYPFKLQRRQFPVRTAFAMTSNKAQGQTLARVGIYLEKDFFSHGQLYVAMSRVGNPNNLKILTKNGKFLNKEGTYTDNVVFHEIL</sequence>
<dbReference type="InterPro" id="IPR025476">
    <property type="entry name" value="Helitron_helicase-like"/>
</dbReference>
<dbReference type="PANTHER" id="PTHR10492">
    <property type="match status" value="1"/>
</dbReference>
<dbReference type="Gene3D" id="3.40.50.300">
    <property type="entry name" value="P-loop containing nucleotide triphosphate hydrolases"/>
    <property type="match status" value="1"/>
</dbReference>
<proteinExistence type="inferred from homology"/>
<comment type="catalytic activity">
    <reaction evidence="1">
        <text>ATP + H2O = ADP + phosphate + H(+)</text>
        <dbReference type="Rhea" id="RHEA:13065"/>
        <dbReference type="ChEBI" id="CHEBI:15377"/>
        <dbReference type="ChEBI" id="CHEBI:15378"/>
        <dbReference type="ChEBI" id="CHEBI:30616"/>
        <dbReference type="ChEBI" id="CHEBI:43474"/>
        <dbReference type="ChEBI" id="CHEBI:456216"/>
        <dbReference type="EC" id="5.6.2.3"/>
    </reaction>
</comment>
<keyword evidence="1" id="KW-0227">DNA damage</keyword>
<gene>
    <name evidence="6" type="primary">LOC106814041</name>
</gene>
<evidence type="ECO:0000256" key="1">
    <source>
        <dbReference type="RuleBase" id="RU363044"/>
    </source>
</evidence>
<keyword evidence="1" id="KW-0233">DNA recombination</keyword>
<evidence type="ECO:0000259" key="3">
    <source>
        <dbReference type="Pfam" id="PF14214"/>
    </source>
</evidence>
<evidence type="ECO:0000313" key="6">
    <source>
        <dbReference type="RefSeq" id="XP_014673789.1"/>
    </source>
</evidence>
<feature type="domain" description="DNA helicase Pif1-like DEAD-box helicase" evidence="2">
    <location>
        <begin position="667"/>
        <end position="876"/>
    </location>
</feature>
<dbReference type="PANTHER" id="PTHR10492:SF57">
    <property type="entry name" value="ATP-DEPENDENT DNA HELICASE"/>
    <property type="match status" value="1"/>
</dbReference>
<keyword evidence="1" id="KW-0234">DNA repair</keyword>